<dbReference type="EMBL" id="JAADJG010000769">
    <property type="protein sequence ID" value="KAF4437150.1"/>
    <property type="molecule type" value="Genomic_DNA"/>
</dbReference>
<comment type="subcellular location">
    <subcellularLocation>
        <location evidence="1">Nucleus</location>
    </subcellularLocation>
</comment>
<dbReference type="OrthoDB" id="648861at2759"/>
<organism evidence="4 5">
    <name type="scientific">Fusarium austroafricanum</name>
    <dbReference type="NCBI Taxonomy" id="2364996"/>
    <lineage>
        <taxon>Eukaryota</taxon>
        <taxon>Fungi</taxon>
        <taxon>Dikarya</taxon>
        <taxon>Ascomycota</taxon>
        <taxon>Pezizomycotina</taxon>
        <taxon>Sordariomycetes</taxon>
        <taxon>Hypocreomycetidae</taxon>
        <taxon>Hypocreales</taxon>
        <taxon>Nectriaceae</taxon>
        <taxon>Fusarium</taxon>
        <taxon>Fusarium concolor species complex</taxon>
    </lineage>
</organism>
<dbReference type="InterPro" id="IPR001138">
    <property type="entry name" value="Zn2Cys6_DnaBD"/>
</dbReference>
<comment type="caution">
    <text evidence="4">The sequence shown here is derived from an EMBL/GenBank/DDBJ whole genome shotgun (WGS) entry which is preliminary data.</text>
</comment>
<reference evidence="4" key="1">
    <citation type="submission" date="2020-01" db="EMBL/GenBank/DDBJ databases">
        <title>Identification and distribution of gene clusters putatively required for synthesis of sphingolipid metabolism inhibitors in phylogenetically diverse species of the filamentous fungus Fusarium.</title>
        <authorList>
            <person name="Kim H.-S."/>
            <person name="Busman M."/>
            <person name="Brown D.W."/>
            <person name="Divon H."/>
            <person name="Uhlig S."/>
            <person name="Proctor R.H."/>
        </authorList>
    </citation>
    <scope>NUCLEOTIDE SEQUENCE</scope>
    <source>
        <strain evidence="4">NRRL 53441</strain>
    </source>
</reference>
<gene>
    <name evidence="4" type="ORF">F53441_13108</name>
</gene>
<protein>
    <submittedName>
        <fullName evidence="4">C6 zinc finger domain-containing protein</fullName>
    </submittedName>
</protein>
<dbReference type="Pfam" id="PF11951">
    <property type="entry name" value="Fungal_trans_2"/>
    <property type="match status" value="1"/>
</dbReference>
<dbReference type="PANTHER" id="PTHR37534:SF46">
    <property type="entry name" value="ZN(II)2CYS6 TRANSCRIPTION FACTOR (EUROFUNG)"/>
    <property type="match status" value="1"/>
</dbReference>
<dbReference type="AlphaFoldDB" id="A0A8H4JRS1"/>
<dbReference type="Proteomes" id="UP000605986">
    <property type="component" value="Unassembled WGS sequence"/>
</dbReference>
<dbReference type="GO" id="GO:0000981">
    <property type="term" value="F:DNA-binding transcription factor activity, RNA polymerase II-specific"/>
    <property type="evidence" value="ECO:0007669"/>
    <property type="project" value="InterPro"/>
</dbReference>
<sequence>MTSTGQPNCRTAPGRSRTVRKVKCGVDSSESSNRKKESLNCSNCQRLGFDCRWSPPAPGEQYVPPPKRRRTATQRIETSEETNGPLPSDPPGRPSTVEEDDQSSALSEMASTAGSYAMSSLTDHSTEALAQLSDLQLDFFGNLSPGFDFNLISNPSDLNLAGEGLDFIPLPVIDPSVLHSSTELVQTPALTLQMAAGTFESISKDAEHELPTAAMDEADNFVSPTLDSTSQYLIQHYLEVMKGYSKVDDRPKNENNLFISAFSESLCFPPLLYAILAFSASHLSIQDPSYTMQAENFGSLAATSFDSFRQYHTMEGTQIEGLLSALFVRVKRVHVMAENMDSFLNLMSIATDIISTEAGEKVLQNPSTLARRILLRLAILDSRTGCYRLGGGKLVSRLRQIPSFSFLFDFSGPLNTSLGDVVHLLRADILRLRIGELDTRMHEQQQVGMDEVTDLHHDIEREISRWELYSANRGGGPSSTLFKAEVLDSPTYGCYAVLSALHSAMLYLHTVFVRTPIQFASTIH</sequence>
<dbReference type="InterPro" id="IPR021858">
    <property type="entry name" value="Fun_TF"/>
</dbReference>
<dbReference type="InterPro" id="IPR036864">
    <property type="entry name" value="Zn2-C6_fun-type_DNA-bd_sf"/>
</dbReference>
<dbReference type="CDD" id="cd00067">
    <property type="entry name" value="GAL4"/>
    <property type="match status" value="1"/>
</dbReference>
<name>A0A8H4JRS1_9HYPO</name>
<dbReference type="SUPFAM" id="SSF57701">
    <property type="entry name" value="Zn2/Cys6 DNA-binding domain"/>
    <property type="match status" value="1"/>
</dbReference>
<keyword evidence="5" id="KW-1185">Reference proteome</keyword>
<evidence type="ECO:0000256" key="1">
    <source>
        <dbReference type="ARBA" id="ARBA00004123"/>
    </source>
</evidence>
<proteinExistence type="predicted"/>
<evidence type="ECO:0000256" key="3">
    <source>
        <dbReference type="SAM" id="MobiDB-lite"/>
    </source>
</evidence>
<evidence type="ECO:0000313" key="5">
    <source>
        <dbReference type="Proteomes" id="UP000605986"/>
    </source>
</evidence>
<dbReference type="PANTHER" id="PTHR37534">
    <property type="entry name" value="TRANSCRIPTIONAL ACTIVATOR PROTEIN UGA3"/>
    <property type="match status" value="1"/>
</dbReference>
<keyword evidence="2" id="KW-0539">Nucleus</keyword>
<dbReference type="GO" id="GO:0008270">
    <property type="term" value="F:zinc ion binding"/>
    <property type="evidence" value="ECO:0007669"/>
    <property type="project" value="InterPro"/>
</dbReference>
<accession>A0A8H4JRS1</accession>
<evidence type="ECO:0000256" key="2">
    <source>
        <dbReference type="ARBA" id="ARBA00023242"/>
    </source>
</evidence>
<feature type="region of interest" description="Disordered" evidence="3">
    <location>
        <begin position="1"/>
        <end position="111"/>
    </location>
</feature>
<evidence type="ECO:0000313" key="4">
    <source>
        <dbReference type="EMBL" id="KAF4437150.1"/>
    </source>
</evidence>